<dbReference type="Pfam" id="PF01494">
    <property type="entry name" value="FAD_binding_3"/>
    <property type="match status" value="1"/>
</dbReference>
<dbReference type="InterPro" id="IPR036188">
    <property type="entry name" value="FAD/NAD-bd_sf"/>
</dbReference>
<dbReference type="RefSeq" id="WP_242159419.1">
    <property type="nucleotide sequence ID" value="NZ_CP131914.1"/>
</dbReference>
<evidence type="ECO:0000313" key="3">
    <source>
        <dbReference type="EMBL" id="XCI79900.1"/>
    </source>
</evidence>
<dbReference type="InterPro" id="IPR050816">
    <property type="entry name" value="Flavin-dep_Halogenase_NPB"/>
</dbReference>
<reference evidence="3" key="3">
    <citation type="submission" date="2023-08" db="EMBL/GenBank/DDBJ databases">
        <title>Complete genome sequence of Xanthomonas indica.</title>
        <authorList>
            <person name="Patil P.B."/>
            <person name="Rana R."/>
        </authorList>
    </citation>
    <scope>NUCLEOTIDE SEQUENCE</scope>
    <source>
        <strain evidence="3">PPL560</strain>
    </source>
</reference>
<dbReference type="Gene3D" id="3.30.9.100">
    <property type="match status" value="1"/>
</dbReference>
<keyword evidence="4" id="KW-1185">Reference proteome</keyword>
<evidence type="ECO:0000259" key="1">
    <source>
        <dbReference type="Pfam" id="PF01494"/>
    </source>
</evidence>
<name>A0AAU8I3V7_9XANT</name>
<proteinExistence type="predicted"/>
<dbReference type="Gene3D" id="3.50.50.60">
    <property type="entry name" value="FAD/NAD(P)-binding domain"/>
    <property type="match status" value="1"/>
</dbReference>
<reference evidence="2 4" key="1">
    <citation type="journal article" date="2022" name="Curr. Microbiol.">
        <title>Xanthomonas indica sp. nov., a Novel Member of Non-Pathogenic Xanthomonas Community from Healthy Rice Seeds.</title>
        <authorList>
            <person name="Rana R."/>
            <person name="Madhavan V.N."/>
            <person name="Saroha T."/>
            <person name="Bansal K."/>
            <person name="Kaur A."/>
            <person name="Sonti R.V."/>
            <person name="Patel H.K."/>
            <person name="Patil P.B."/>
        </authorList>
    </citation>
    <scope>NUCLEOTIDE SEQUENCE [LARGE SCALE GENOMIC DNA]</scope>
    <source>
        <strain evidence="2 4">PPL560</strain>
    </source>
</reference>
<feature type="domain" description="FAD-binding" evidence="1">
    <location>
        <begin position="16"/>
        <end position="345"/>
    </location>
</feature>
<dbReference type="SUPFAM" id="SSF51905">
    <property type="entry name" value="FAD/NAD(P)-binding domain"/>
    <property type="match status" value="1"/>
</dbReference>
<gene>
    <name evidence="2" type="ORF">L3V74_07560</name>
    <name evidence="3" type="ORF">Q7W82_16730</name>
</gene>
<dbReference type="EMBL" id="JAKJPQ010000005">
    <property type="protein sequence ID" value="MCI2261394.1"/>
    <property type="molecule type" value="Genomic_DNA"/>
</dbReference>
<dbReference type="PANTHER" id="PTHR43747:SF1">
    <property type="entry name" value="SLR1998 PROTEIN"/>
    <property type="match status" value="1"/>
</dbReference>
<accession>A0AAU8I3V7</accession>
<dbReference type="InterPro" id="IPR002938">
    <property type="entry name" value="FAD-bd"/>
</dbReference>
<dbReference type="PRINTS" id="PR00420">
    <property type="entry name" value="RNGMNOXGNASE"/>
</dbReference>
<reference evidence="2" key="2">
    <citation type="submission" date="2022-01" db="EMBL/GenBank/DDBJ databases">
        <authorList>
            <person name="Rana R."/>
            <person name="Patil P.B."/>
        </authorList>
    </citation>
    <scope>NUCLEOTIDE SEQUENCE</scope>
    <source>
        <strain evidence="2">PPL560</strain>
    </source>
</reference>
<evidence type="ECO:0000313" key="2">
    <source>
        <dbReference type="EMBL" id="MCI2261394.1"/>
    </source>
</evidence>
<sequence length="380" mass="39680">MALPEPAAALTSDDRCAVAIVGGGAAGCATALALAARGVEDVVVVDMGRAAGWRLGEALAPTASAALQRLGVWEAFLAQRPLASAGSCASWGRPELGYNDFIVAGQGKGWHVDRAAFDAMLAAAVPAQGGTLLRGLRLGAVGRAADGDHVLELHGAQGDVRRLRAGFLVDASGIAAAAVRRLGVARNEVDCLAFVAGVFALEQAEAIPSQALLEACADGWWYAAKLPDQRLMLALALEPRRQRHFLDRDAWLAAAHQTRHVAQWLAQGQARAPEADGLIAALGPSAILSRVVGEDWLAVGDAASAYDPLTAHGIVKALQDGEAAAHALAAHLQGAGPAPLAAYQDGVFARFRAYLRERGALYARERRWAQAPFWQARLAG</sequence>
<evidence type="ECO:0000313" key="4">
    <source>
        <dbReference type="Proteomes" id="UP001430647"/>
    </source>
</evidence>
<dbReference type="Proteomes" id="UP001430647">
    <property type="component" value="Unassembled WGS sequence"/>
</dbReference>
<dbReference type="GO" id="GO:0071949">
    <property type="term" value="F:FAD binding"/>
    <property type="evidence" value="ECO:0007669"/>
    <property type="project" value="InterPro"/>
</dbReference>
<dbReference type="PANTHER" id="PTHR43747">
    <property type="entry name" value="FAD-BINDING PROTEIN"/>
    <property type="match status" value="1"/>
</dbReference>
<dbReference type="AlphaFoldDB" id="A0AAU8I3V7"/>
<organism evidence="3">
    <name type="scientific">Xanthomonas indica</name>
    <dbReference type="NCBI Taxonomy" id="2912242"/>
    <lineage>
        <taxon>Bacteria</taxon>
        <taxon>Pseudomonadati</taxon>
        <taxon>Pseudomonadota</taxon>
        <taxon>Gammaproteobacteria</taxon>
        <taxon>Lysobacterales</taxon>
        <taxon>Lysobacteraceae</taxon>
        <taxon>Xanthomonas</taxon>
    </lineage>
</organism>
<protein>
    <submittedName>
        <fullName evidence="3">FAD-dependent oxidoreductase</fullName>
    </submittedName>
</protein>
<dbReference type="EMBL" id="CP131914">
    <property type="protein sequence ID" value="XCI79900.1"/>
    <property type="molecule type" value="Genomic_DNA"/>
</dbReference>
<dbReference type="KEGG" id="xin:Q7W82_16730"/>